<evidence type="ECO:0000313" key="1">
    <source>
        <dbReference type="EMBL" id="RZC56691.1"/>
    </source>
</evidence>
<accession>A0A4Y7J9S6</accession>
<gene>
    <name evidence="1" type="ORF">C5167_015533</name>
</gene>
<keyword evidence="2" id="KW-1185">Reference proteome</keyword>
<reference evidence="1 2" key="1">
    <citation type="journal article" date="2018" name="Science">
        <title>The opium poppy genome and morphinan production.</title>
        <authorList>
            <person name="Guo L."/>
            <person name="Winzer T."/>
            <person name="Yang X."/>
            <person name="Li Y."/>
            <person name="Ning Z."/>
            <person name="He Z."/>
            <person name="Teodor R."/>
            <person name="Lu Y."/>
            <person name="Bowser T.A."/>
            <person name="Graham I.A."/>
            <person name="Ye K."/>
        </authorList>
    </citation>
    <scope>NUCLEOTIDE SEQUENCE [LARGE SCALE GENOMIC DNA]</scope>
    <source>
        <strain evidence="2">cv. HN1</strain>
        <tissue evidence="1">Leaves</tissue>
    </source>
</reference>
<dbReference type="AlphaFoldDB" id="A0A4Y7J9S6"/>
<organism evidence="1 2">
    <name type="scientific">Papaver somniferum</name>
    <name type="common">Opium poppy</name>
    <dbReference type="NCBI Taxonomy" id="3469"/>
    <lineage>
        <taxon>Eukaryota</taxon>
        <taxon>Viridiplantae</taxon>
        <taxon>Streptophyta</taxon>
        <taxon>Embryophyta</taxon>
        <taxon>Tracheophyta</taxon>
        <taxon>Spermatophyta</taxon>
        <taxon>Magnoliopsida</taxon>
        <taxon>Ranunculales</taxon>
        <taxon>Papaveraceae</taxon>
        <taxon>Papaveroideae</taxon>
        <taxon>Papaver</taxon>
    </lineage>
</organism>
<dbReference type="Proteomes" id="UP000316621">
    <property type="component" value="Chromosome 3"/>
</dbReference>
<sequence length="35" mass="4022">MKKEDRKSSINPSWTLPIDEHPQQMAVNNLITVEA</sequence>
<dbReference type="EMBL" id="CM010717">
    <property type="protein sequence ID" value="RZC56691.1"/>
    <property type="molecule type" value="Genomic_DNA"/>
</dbReference>
<name>A0A4Y7J9S6_PAPSO</name>
<protein>
    <submittedName>
        <fullName evidence="1">Uncharacterized protein</fullName>
    </submittedName>
</protein>
<evidence type="ECO:0000313" key="2">
    <source>
        <dbReference type="Proteomes" id="UP000316621"/>
    </source>
</evidence>
<proteinExistence type="predicted"/>
<dbReference type="Gramene" id="RZC56691">
    <property type="protein sequence ID" value="RZC56691"/>
    <property type="gene ID" value="C5167_015533"/>
</dbReference>